<evidence type="ECO:0000313" key="10">
    <source>
        <dbReference type="Proteomes" id="UP001596958"/>
    </source>
</evidence>
<dbReference type="InterPro" id="IPR025640">
    <property type="entry name" value="GYF_2"/>
</dbReference>
<comment type="subcellular location">
    <subcellularLocation>
        <location evidence="1">Cell membrane</location>
        <topology evidence="1">Multi-pass membrane protein</topology>
    </subcellularLocation>
</comment>
<evidence type="ECO:0000256" key="4">
    <source>
        <dbReference type="ARBA" id="ARBA00022989"/>
    </source>
</evidence>
<gene>
    <name evidence="9" type="ORF">ACFQZS_15230</name>
</gene>
<protein>
    <submittedName>
        <fullName evidence="9">RDD family protein</fullName>
    </submittedName>
</protein>
<feature type="domain" description="RDD" evidence="7">
    <location>
        <begin position="67"/>
        <end position="195"/>
    </location>
</feature>
<dbReference type="PANTHER" id="PTHR36115:SF4">
    <property type="entry name" value="MEMBRANE PROTEIN"/>
    <property type="match status" value="1"/>
</dbReference>
<keyword evidence="4 6" id="KW-1133">Transmembrane helix</keyword>
<evidence type="ECO:0000256" key="3">
    <source>
        <dbReference type="ARBA" id="ARBA00022692"/>
    </source>
</evidence>
<keyword evidence="3 6" id="KW-0812">Transmembrane</keyword>
<feature type="transmembrane region" description="Helical" evidence="6">
    <location>
        <begin position="106"/>
        <end position="127"/>
    </location>
</feature>
<dbReference type="Proteomes" id="UP001596958">
    <property type="component" value="Unassembled WGS sequence"/>
</dbReference>
<dbReference type="InterPro" id="IPR010432">
    <property type="entry name" value="RDD"/>
</dbReference>
<feature type="transmembrane region" description="Helical" evidence="6">
    <location>
        <begin position="164"/>
        <end position="182"/>
    </location>
</feature>
<evidence type="ECO:0000259" key="7">
    <source>
        <dbReference type="Pfam" id="PF06271"/>
    </source>
</evidence>
<dbReference type="PANTHER" id="PTHR36115">
    <property type="entry name" value="PROLINE-RICH ANTIGEN HOMOLOG-RELATED"/>
    <property type="match status" value="1"/>
</dbReference>
<name>A0ABW2Z1Y3_9SPHI</name>
<feature type="transmembrane region" description="Helical" evidence="6">
    <location>
        <begin position="74"/>
        <end position="94"/>
    </location>
</feature>
<evidence type="ECO:0000313" key="9">
    <source>
        <dbReference type="EMBL" id="MFD0751503.1"/>
    </source>
</evidence>
<evidence type="ECO:0000256" key="1">
    <source>
        <dbReference type="ARBA" id="ARBA00004651"/>
    </source>
</evidence>
<accession>A0ABW2Z1Y3</accession>
<proteinExistence type="predicted"/>
<keyword evidence="2" id="KW-1003">Cell membrane</keyword>
<feature type="domain" description="GYF" evidence="8">
    <location>
        <begin position="8"/>
        <end position="51"/>
    </location>
</feature>
<dbReference type="Pfam" id="PF06271">
    <property type="entry name" value="RDD"/>
    <property type="match status" value="1"/>
</dbReference>
<sequence length="204" mass="22990">MAVNSYILVINGKPEGPFTIDQLREHKIKPTDFVKTDAMVDYKEAHEIVELRELFGFSKAALLIQYYGSFDQRLTASAIDLILVSTVCATTIFVTEMLIKSQLIRILMSVAGLMVVIPLANLIYHIIMESGPKQGTYGKQLIKIRVCDMEGNRLTFRHSAGRNLAKIFSMLTLCVGYVYIFFNKKQQGLHDIIAGTLVIKDRLD</sequence>
<evidence type="ECO:0000256" key="6">
    <source>
        <dbReference type="SAM" id="Phobius"/>
    </source>
</evidence>
<comment type="caution">
    <text evidence="9">The sequence shown here is derived from an EMBL/GenBank/DDBJ whole genome shotgun (WGS) entry which is preliminary data.</text>
</comment>
<dbReference type="InterPro" id="IPR051791">
    <property type="entry name" value="Pra-immunoreactive"/>
</dbReference>
<dbReference type="Pfam" id="PF14237">
    <property type="entry name" value="GYF_2"/>
    <property type="match status" value="1"/>
</dbReference>
<organism evidence="9 10">
    <name type="scientific">Mucilaginibacter calamicampi</name>
    <dbReference type="NCBI Taxonomy" id="1302352"/>
    <lineage>
        <taxon>Bacteria</taxon>
        <taxon>Pseudomonadati</taxon>
        <taxon>Bacteroidota</taxon>
        <taxon>Sphingobacteriia</taxon>
        <taxon>Sphingobacteriales</taxon>
        <taxon>Sphingobacteriaceae</taxon>
        <taxon>Mucilaginibacter</taxon>
    </lineage>
</organism>
<keyword evidence="5 6" id="KW-0472">Membrane</keyword>
<reference evidence="10" key="1">
    <citation type="journal article" date="2019" name="Int. J. Syst. Evol. Microbiol.">
        <title>The Global Catalogue of Microorganisms (GCM) 10K type strain sequencing project: providing services to taxonomists for standard genome sequencing and annotation.</title>
        <authorList>
            <consortium name="The Broad Institute Genomics Platform"/>
            <consortium name="The Broad Institute Genome Sequencing Center for Infectious Disease"/>
            <person name="Wu L."/>
            <person name="Ma J."/>
        </authorList>
    </citation>
    <scope>NUCLEOTIDE SEQUENCE [LARGE SCALE GENOMIC DNA]</scope>
    <source>
        <strain evidence="10">CCUG 63418</strain>
    </source>
</reference>
<evidence type="ECO:0000256" key="2">
    <source>
        <dbReference type="ARBA" id="ARBA00022475"/>
    </source>
</evidence>
<evidence type="ECO:0000259" key="8">
    <source>
        <dbReference type="Pfam" id="PF14237"/>
    </source>
</evidence>
<dbReference type="EMBL" id="JBHTHU010000020">
    <property type="protein sequence ID" value="MFD0751503.1"/>
    <property type="molecule type" value="Genomic_DNA"/>
</dbReference>
<evidence type="ECO:0000256" key="5">
    <source>
        <dbReference type="ARBA" id="ARBA00023136"/>
    </source>
</evidence>
<dbReference type="RefSeq" id="WP_377101760.1">
    <property type="nucleotide sequence ID" value="NZ_JBHTHU010000020.1"/>
</dbReference>
<keyword evidence="10" id="KW-1185">Reference proteome</keyword>